<reference evidence="3 4" key="1">
    <citation type="journal article" date="2019" name="Sci. Rep.">
        <title>Orb-weaving spider Araneus ventricosus genome elucidates the spidroin gene catalogue.</title>
        <authorList>
            <person name="Kono N."/>
            <person name="Nakamura H."/>
            <person name="Ohtoshi R."/>
            <person name="Moran D.A.P."/>
            <person name="Shinohara A."/>
            <person name="Yoshida Y."/>
            <person name="Fujiwara M."/>
            <person name="Mori M."/>
            <person name="Tomita M."/>
            <person name="Arakawa K."/>
        </authorList>
    </citation>
    <scope>NUCLEOTIDE SEQUENCE [LARGE SCALE GENOMIC DNA]</scope>
</reference>
<dbReference type="Gene3D" id="2.60.120.200">
    <property type="match status" value="1"/>
</dbReference>
<proteinExistence type="predicted"/>
<keyword evidence="1" id="KW-1015">Disulfide bond</keyword>
<accession>A0A4Y2LNY9</accession>
<evidence type="ECO:0000313" key="4">
    <source>
        <dbReference type="Proteomes" id="UP000499080"/>
    </source>
</evidence>
<dbReference type="InterPro" id="IPR013320">
    <property type="entry name" value="ConA-like_dom_sf"/>
</dbReference>
<comment type="caution">
    <text evidence="3">The sequence shown here is derived from an EMBL/GenBank/DDBJ whole genome shotgun (WGS) entry which is preliminary data.</text>
</comment>
<sequence length="164" mass="17793">DKYHVGQRISITLDIKPRNLSGTLMAVHGRQDYLILQLVDGRVEFGVDNGAGPITASFIPTDKHYLCDGEFHTIQVVKSNNFVTLSVDGEFSEPGIGVGGVSSTDTKDPLYIGGLPEESFAKRGVLTTEQFAGCMRYVELDSKPQSLAQARVFGQVTLNTCPTI</sequence>
<feature type="domain" description="Laminin G" evidence="2">
    <location>
        <begin position="1"/>
        <end position="161"/>
    </location>
</feature>
<dbReference type="PANTHER" id="PTHR15036">
    <property type="entry name" value="PIKACHURIN-LIKE PROTEIN"/>
    <property type="match status" value="1"/>
</dbReference>
<dbReference type="GO" id="GO:0016020">
    <property type="term" value="C:membrane"/>
    <property type="evidence" value="ECO:0007669"/>
    <property type="project" value="UniProtKB-SubCell"/>
</dbReference>
<feature type="disulfide bond" evidence="1">
    <location>
        <begin position="134"/>
        <end position="161"/>
    </location>
</feature>
<evidence type="ECO:0000259" key="2">
    <source>
        <dbReference type="PROSITE" id="PS50025"/>
    </source>
</evidence>
<evidence type="ECO:0000313" key="3">
    <source>
        <dbReference type="EMBL" id="GBN15286.1"/>
    </source>
</evidence>
<dbReference type="OrthoDB" id="10011303at2759"/>
<evidence type="ECO:0000256" key="1">
    <source>
        <dbReference type="PROSITE-ProRule" id="PRU00122"/>
    </source>
</evidence>
<dbReference type="InterPro" id="IPR050372">
    <property type="entry name" value="Neurexin-related_CASP"/>
</dbReference>
<dbReference type="AlphaFoldDB" id="A0A4Y2LNY9"/>
<organism evidence="3 4">
    <name type="scientific">Araneus ventricosus</name>
    <name type="common">Orbweaver spider</name>
    <name type="synonym">Epeira ventricosa</name>
    <dbReference type="NCBI Taxonomy" id="182803"/>
    <lineage>
        <taxon>Eukaryota</taxon>
        <taxon>Metazoa</taxon>
        <taxon>Ecdysozoa</taxon>
        <taxon>Arthropoda</taxon>
        <taxon>Chelicerata</taxon>
        <taxon>Arachnida</taxon>
        <taxon>Araneae</taxon>
        <taxon>Araneomorphae</taxon>
        <taxon>Entelegynae</taxon>
        <taxon>Araneoidea</taxon>
        <taxon>Araneidae</taxon>
        <taxon>Araneus</taxon>
    </lineage>
</organism>
<dbReference type="CDD" id="cd00110">
    <property type="entry name" value="LamG"/>
    <property type="match status" value="1"/>
</dbReference>
<dbReference type="SUPFAM" id="SSF49899">
    <property type="entry name" value="Concanavalin A-like lectins/glucanases"/>
    <property type="match status" value="1"/>
</dbReference>
<dbReference type="SMART" id="SM00282">
    <property type="entry name" value="LamG"/>
    <property type="match status" value="1"/>
</dbReference>
<keyword evidence="4" id="KW-1185">Reference proteome</keyword>
<gene>
    <name evidence="3" type="primary">Lama4</name>
    <name evidence="3" type="ORF">AVEN_169478_1</name>
</gene>
<protein>
    <submittedName>
        <fullName evidence="3">Laminin subunit alpha-4</fullName>
    </submittedName>
</protein>
<dbReference type="Pfam" id="PF02210">
    <property type="entry name" value="Laminin_G_2"/>
    <property type="match status" value="1"/>
</dbReference>
<feature type="non-terminal residue" evidence="3">
    <location>
        <position position="1"/>
    </location>
</feature>
<dbReference type="InterPro" id="IPR001791">
    <property type="entry name" value="Laminin_G"/>
</dbReference>
<dbReference type="Proteomes" id="UP000499080">
    <property type="component" value="Unassembled WGS sequence"/>
</dbReference>
<dbReference type="EMBL" id="BGPR01006005">
    <property type="protein sequence ID" value="GBN15286.1"/>
    <property type="molecule type" value="Genomic_DNA"/>
</dbReference>
<dbReference type="PANTHER" id="PTHR15036:SF85">
    <property type="entry name" value="SP2353, ISOFORM A"/>
    <property type="match status" value="1"/>
</dbReference>
<name>A0A4Y2LNY9_ARAVE</name>
<dbReference type="PROSITE" id="PS50025">
    <property type="entry name" value="LAM_G_DOMAIN"/>
    <property type="match status" value="1"/>
</dbReference>